<protein>
    <submittedName>
        <fullName evidence="1">Lipoprotein</fullName>
    </submittedName>
</protein>
<dbReference type="AlphaFoldDB" id="A0A0R1MEG9"/>
<evidence type="ECO:0000313" key="1">
    <source>
        <dbReference type="EMBL" id="KRL06412.1"/>
    </source>
</evidence>
<name>A0A0R1MEG9_9LACO</name>
<organism evidence="1 2">
    <name type="scientific">Schleiferilactobacillus perolens DSM 12744</name>
    <dbReference type="NCBI Taxonomy" id="1423792"/>
    <lineage>
        <taxon>Bacteria</taxon>
        <taxon>Bacillati</taxon>
        <taxon>Bacillota</taxon>
        <taxon>Bacilli</taxon>
        <taxon>Lactobacillales</taxon>
        <taxon>Lactobacillaceae</taxon>
        <taxon>Schleiferilactobacillus</taxon>
    </lineage>
</organism>
<comment type="caution">
    <text evidence="1">The sequence shown here is derived from an EMBL/GenBank/DDBJ whole genome shotgun (WGS) entry which is preliminary data.</text>
</comment>
<gene>
    <name evidence="1" type="ORF">FD09_GL002683</name>
</gene>
<keyword evidence="1" id="KW-0449">Lipoprotein</keyword>
<accession>A0A0R1MEG9</accession>
<reference evidence="1 2" key="1">
    <citation type="journal article" date="2015" name="Genome Announc.">
        <title>Expanding the biotechnology potential of lactobacilli through comparative genomics of 213 strains and associated genera.</title>
        <authorList>
            <person name="Sun Z."/>
            <person name="Harris H.M."/>
            <person name="McCann A."/>
            <person name="Guo C."/>
            <person name="Argimon S."/>
            <person name="Zhang W."/>
            <person name="Yang X."/>
            <person name="Jeffery I.B."/>
            <person name="Cooney J.C."/>
            <person name="Kagawa T.F."/>
            <person name="Liu W."/>
            <person name="Song Y."/>
            <person name="Salvetti E."/>
            <person name="Wrobel A."/>
            <person name="Rasinkangas P."/>
            <person name="Parkhill J."/>
            <person name="Rea M.C."/>
            <person name="O'Sullivan O."/>
            <person name="Ritari J."/>
            <person name="Douillard F.P."/>
            <person name="Paul Ross R."/>
            <person name="Yang R."/>
            <person name="Briner A.E."/>
            <person name="Felis G.E."/>
            <person name="de Vos W.M."/>
            <person name="Barrangou R."/>
            <person name="Klaenhammer T.R."/>
            <person name="Caufield P.W."/>
            <person name="Cui Y."/>
            <person name="Zhang H."/>
            <person name="O'Toole P.W."/>
        </authorList>
    </citation>
    <scope>NUCLEOTIDE SEQUENCE [LARGE SCALE GENOMIC DNA]</scope>
    <source>
        <strain evidence="1 2">DSM 12744</strain>
    </source>
</reference>
<evidence type="ECO:0000313" key="2">
    <source>
        <dbReference type="Proteomes" id="UP000051330"/>
    </source>
</evidence>
<sequence>MPAPTSRISQLNKQLTGALGALVLPRNDGLTTGSSHLNIRYTQAANSKTIYYSVGNVAETFNANALQNEYPYAALTLTSYTSANEAAKQVDFQQNAANLPTTDLGNGITGTIDAGAGQRYLHWIQAQWSFLVHAAAVNGEDPVPTGRQVVAWANQYPLPANRGAAQLQVGTGYAALNQQFTWQAGTTVYRLKAHSIETAMKMIASMK</sequence>
<dbReference type="RefSeq" id="WP_057822564.1">
    <property type="nucleotide sequence ID" value="NZ_AZEC01000051.1"/>
</dbReference>
<dbReference type="PATRIC" id="fig|1423792.3.peg.2736"/>
<dbReference type="EMBL" id="AZEC01000051">
    <property type="protein sequence ID" value="KRL06412.1"/>
    <property type="molecule type" value="Genomic_DNA"/>
</dbReference>
<keyword evidence="2" id="KW-1185">Reference proteome</keyword>
<dbReference type="OrthoDB" id="2138638at2"/>
<dbReference type="Proteomes" id="UP000051330">
    <property type="component" value="Unassembled WGS sequence"/>
</dbReference>
<dbReference type="STRING" id="1423792.FD09_GL002683"/>
<proteinExistence type="predicted"/>